<name>A0AAV3YPU3_9GAST</name>
<reference evidence="1 2" key="1">
    <citation type="journal article" date="2021" name="Elife">
        <title>Chloroplast acquisition without the gene transfer in kleptoplastic sea slugs, Plakobranchus ocellatus.</title>
        <authorList>
            <person name="Maeda T."/>
            <person name="Takahashi S."/>
            <person name="Yoshida T."/>
            <person name="Shimamura S."/>
            <person name="Takaki Y."/>
            <person name="Nagai Y."/>
            <person name="Toyoda A."/>
            <person name="Suzuki Y."/>
            <person name="Arimoto A."/>
            <person name="Ishii H."/>
            <person name="Satoh N."/>
            <person name="Nishiyama T."/>
            <person name="Hasebe M."/>
            <person name="Maruyama T."/>
            <person name="Minagawa J."/>
            <person name="Obokata J."/>
            <person name="Shigenobu S."/>
        </authorList>
    </citation>
    <scope>NUCLEOTIDE SEQUENCE [LARGE SCALE GENOMIC DNA]</scope>
</reference>
<accession>A0AAV3YPU3</accession>
<comment type="caution">
    <text evidence="1">The sequence shown here is derived from an EMBL/GenBank/DDBJ whole genome shotgun (WGS) entry which is preliminary data.</text>
</comment>
<evidence type="ECO:0000313" key="1">
    <source>
        <dbReference type="EMBL" id="GFN84277.1"/>
    </source>
</evidence>
<keyword evidence="2" id="KW-1185">Reference proteome</keyword>
<organism evidence="1 2">
    <name type="scientific">Plakobranchus ocellatus</name>
    <dbReference type="NCBI Taxonomy" id="259542"/>
    <lineage>
        <taxon>Eukaryota</taxon>
        <taxon>Metazoa</taxon>
        <taxon>Spiralia</taxon>
        <taxon>Lophotrochozoa</taxon>
        <taxon>Mollusca</taxon>
        <taxon>Gastropoda</taxon>
        <taxon>Heterobranchia</taxon>
        <taxon>Euthyneura</taxon>
        <taxon>Panpulmonata</taxon>
        <taxon>Sacoglossa</taxon>
        <taxon>Placobranchoidea</taxon>
        <taxon>Plakobranchidae</taxon>
        <taxon>Plakobranchus</taxon>
    </lineage>
</organism>
<dbReference type="Proteomes" id="UP000735302">
    <property type="component" value="Unassembled WGS sequence"/>
</dbReference>
<dbReference type="EMBL" id="BLXT01001295">
    <property type="protein sequence ID" value="GFN84277.1"/>
    <property type="molecule type" value="Genomic_DNA"/>
</dbReference>
<gene>
    <name evidence="1" type="ORF">PoB_001078300</name>
</gene>
<sequence length="362" mass="42287">MNTLSISKDSIYGALNQHSDGALTPSKQGRQYKHKKVKETVVQDVCDHINSFAAIDSHYCRARKNKKYLDASLSVAKVYRLYEEAYKEHERAPLDKYRRIFEEEFNFAFHKHKKDQCEICTSQRNNATDEEKESFEEHLSNKLKAREIKEQEKLAAKTPFRTSCAFDMEQILLCPHGQSSSFYYKRRLGVYNFTTYDYKNGDGLCHMWPESKGRRGPNEVASYLFDYMKERSLQSVKEIHMFPDNCGGQNRNRYEAFALWFARNHLSLSKITHTFLEKGHAETENDSFHATIERATRRLELYTPDQWYTAVRAATVFKQPYKVKQMTAKDFVDFKSMSNNVTNWQLMTMGRKLCGAESGSFS</sequence>
<proteinExistence type="predicted"/>
<evidence type="ECO:0000313" key="2">
    <source>
        <dbReference type="Proteomes" id="UP000735302"/>
    </source>
</evidence>
<dbReference type="AlphaFoldDB" id="A0AAV3YPU3"/>
<dbReference type="PANTHER" id="PTHR10773:SF19">
    <property type="match status" value="1"/>
</dbReference>
<protein>
    <submittedName>
        <fullName evidence="1">DNA repair protein rhp54</fullName>
    </submittedName>
</protein>
<dbReference type="PANTHER" id="PTHR10773">
    <property type="entry name" value="DNA-DIRECTED RNA POLYMERASES I, II, AND III SUBUNIT RPABC2"/>
    <property type="match status" value="1"/>
</dbReference>